<organism evidence="1 2">
    <name type="scientific">Meloidogyne enterolobii</name>
    <name type="common">Root-knot nematode worm</name>
    <name type="synonym">Meloidogyne mayaguensis</name>
    <dbReference type="NCBI Taxonomy" id="390850"/>
    <lineage>
        <taxon>Eukaryota</taxon>
        <taxon>Metazoa</taxon>
        <taxon>Ecdysozoa</taxon>
        <taxon>Nematoda</taxon>
        <taxon>Chromadorea</taxon>
        <taxon>Rhabditida</taxon>
        <taxon>Tylenchina</taxon>
        <taxon>Tylenchomorpha</taxon>
        <taxon>Tylenchoidea</taxon>
        <taxon>Meloidogynidae</taxon>
        <taxon>Meloidogyninae</taxon>
        <taxon>Meloidogyne</taxon>
    </lineage>
</organism>
<accession>A0A6V7U3E9</accession>
<evidence type="ECO:0000313" key="2">
    <source>
        <dbReference type="Proteomes" id="UP000580250"/>
    </source>
</evidence>
<comment type="caution">
    <text evidence="1">The sequence shown here is derived from an EMBL/GenBank/DDBJ whole genome shotgun (WGS) entry which is preliminary data.</text>
</comment>
<dbReference type="Proteomes" id="UP000580250">
    <property type="component" value="Unassembled WGS sequence"/>
</dbReference>
<gene>
    <name evidence="1" type="ORF">MENT_LOCUS7163</name>
</gene>
<reference evidence="1 2" key="1">
    <citation type="submission" date="2020-08" db="EMBL/GenBank/DDBJ databases">
        <authorList>
            <person name="Koutsovoulos G."/>
            <person name="Danchin GJ E."/>
        </authorList>
    </citation>
    <scope>NUCLEOTIDE SEQUENCE [LARGE SCALE GENOMIC DNA]</scope>
</reference>
<dbReference type="EMBL" id="CAJEWN010000029">
    <property type="protein sequence ID" value="CAD2142300.1"/>
    <property type="molecule type" value="Genomic_DNA"/>
</dbReference>
<proteinExistence type="predicted"/>
<name>A0A6V7U3E9_MELEN</name>
<evidence type="ECO:0000313" key="1">
    <source>
        <dbReference type="EMBL" id="CAD2142300.1"/>
    </source>
</evidence>
<dbReference type="AlphaFoldDB" id="A0A6V7U3E9"/>
<sequence length="41" mass="4562">MAFSYAKFFGVTTIADTCADATIADDVRGYYNYGRQIRTTS</sequence>
<protein>
    <submittedName>
        <fullName evidence="1">Uncharacterized protein</fullName>
    </submittedName>
</protein>